<evidence type="ECO:0000313" key="3">
    <source>
        <dbReference type="Proteomes" id="UP000825591"/>
    </source>
</evidence>
<keyword evidence="1" id="KW-0812">Transmembrane</keyword>
<dbReference type="RefSeq" id="WP_028691485.1">
    <property type="nucleotide sequence ID" value="NZ_CP081966.1"/>
</dbReference>
<organism evidence="2 3">
    <name type="scientific">Pseudomonas mosselii</name>
    <dbReference type="NCBI Taxonomy" id="78327"/>
    <lineage>
        <taxon>Bacteria</taxon>
        <taxon>Pseudomonadati</taxon>
        <taxon>Pseudomonadota</taxon>
        <taxon>Gammaproteobacteria</taxon>
        <taxon>Pseudomonadales</taxon>
        <taxon>Pseudomonadaceae</taxon>
        <taxon>Pseudomonas</taxon>
    </lineage>
</organism>
<accession>A0ABX9AUH1</accession>
<evidence type="ECO:0000256" key="1">
    <source>
        <dbReference type="SAM" id="Phobius"/>
    </source>
</evidence>
<evidence type="ECO:0000313" key="2">
    <source>
        <dbReference type="EMBL" id="QZP24517.1"/>
    </source>
</evidence>
<name>A0ABX9AUH1_9PSED</name>
<reference evidence="2 3" key="1">
    <citation type="submission" date="2021-08" db="EMBL/GenBank/DDBJ databases">
        <title>Bactericidal Effect of Pseudomonas oryziphila sp. nov., a novel Pseudomonas Species Against Xanthomonas oryzae Reduces Disease Severity of Bacterial Leaf Streak of Rice.</title>
        <authorList>
            <person name="Yang R."/>
            <person name="Li S."/>
            <person name="Li Y."/>
            <person name="Yan Y."/>
            <person name="Fang Y."/>
            <person name="Zou L."/>
            <person name="Chen G."/>
        </authorList>
    </citation>
    <scope>NUCLEOTIDE SEQUENCE [LARGE SCALE GENOMIC DNA]</scope>
    <source>
        <strain evidence="2 3">DSM 17497</strain>
    </source>
</reference>
<feature type="transmembrane region" description="Helical" evidence="1">
    <location>
        <begin position="41"/>
        <end position="63"/>
    </location>
</feature>
<dbReference type="EMBL" id="CP081966">
    <property type="protein sequence ID" value="QZP24517.1"/>
    <property type="molecule type" value="Genomic_DNA"/>
</dbReference>
<protein>
    <recommendedName>
        <fullName evidence="4">Holin</fullName>
    </recommendedName>
</protein>
<keyword evidence="1" id="KW-0472">Membrane</keyword>
<evidence type="ECO:0008006" key="4">
    <source>
        <dbReference type="Google" id="ProtNLM"/>
    </source>
</evidence>
<keyword evidence="3" id="KW-1185">Reference proteome</keyword>
<keyword evidence="1" id="KW-1133">Transmembrane helix</keyword>
<sequence>MISFLKFDNRDLSMMVGLATLAGAVSGEISKALFGAPPVNIMSLGIVLAAFISGRYLASWLGLKAND</sequence>
<dbReference type="Proteomes" id="UP000825591">
    <property type="component" value="Chromosome"/>
</dbReference>
<proteinExistence type="predicted"/>
<gene>
    <name evidence="2" type="ORF">K5H97_16910</name>
</gene>